<proteinExistence type="inferred from homology"/>
<evidence type="ECO:0000256" key="5">
    <source>
        <dbReference type="ARBA" id="ARBA00022694"/>
    </source>
</evidence>
<evidence type="ECO:0000313" key="12">
    <source>
        <dbReference type="Proteomes" id="UP001231941"/>
    </source>
</evidence>
<dbReference type="PANTHER" id="PTHR33540">
    <property type="entry name" value="TRNA THREONYLCARBAMOYLADENOSINE BIOSYNTHESIS PROTEIN TSAE"/>
    <property type="match status" value="1"/>
</dbReference>
<dbReference type="SUPFAM" id="SSF52540">
    <property type="entry name" value="P-loop containing nucleoside triphosphate hydrolases"/>
    <property type="match status" value="1"/>
</dbReference>
<comment type="similarity">
    <text evidence="2">Belongs to the TsaE family.</text>
</comment>
<keyword evidence="4" id="KW-0963">Cytoplasm</keyword>
<keyword evidence="9" id="KW-0460">Magnesium</keyword>
<reference evidence="11 12" key="1">
    <citation type="submission" date="2023-08" db="EMBL/GenBank/DDBJ databases">
        <authorList>
            <person name="Park J.-S."/>
        </authorList>
    </citation>
    <scope>NUCLEOTIDE SEQUENCE [LARGE SCALE GENOMIC DNA]</scope>
    <source>
        <strain evidence="11 12">2205SS18-9</strain>
    </source>
</reference>
<keyword evidence="8" id="KW-0067">ATP-binding</keyword>
<dbReference type="InterPro" id="IPR003442">
    <property type="entry name" value="T6A_TsaE"/>
</dbReference>
<organism evidence="11 12">
    <name type="scientific">Chengkuizengella axinellae</name>
    <dbReference type="NCBI Taxonomy" id="3064388"/>
    <lineage>
        <taxon>Bacteria</taxon>
        <taxon>Bacillati</taxon>
        <taxon>Bacillota</taxon>
        <taxon>Bacilli</taxon>
        <taxon>Bacillales</taxon>
        <taxon>Paenibacillaceae</taxon>
        <taxon>Chengkuizengella</taxon>
    </lineage>
</organism>
<evidence type="ECO:0000256" key="1">
    <source>
        <dbReference type="ARBA" id="ARBA00004496"/>
    </source>
</evidence>
<dbReference type="PANTHER" id="PTHR33540:SF2">
    <property type="entry name" value="TRNA THREONYLCARBAMOYLADENOSINE BIOSYNTHESIS PROTEIN TSAE"/>
    <property type="match status" value="1"/>
</dbReference>
<dbReference type="InterPro" id="IPR027417">
    <property type="entry name" value="P-loop_NTPase"/>
</dbReference>
<comment type="subcellular location">
    <subcellularLocation>
        <location evidence="1">Cytoplasm</location>
    </subcellularLocation>
</comment>
<evidence type="ECO:0000256" key="7">
    <source>
        <dbReference type="ARBA" id="ARBA00022741"/>
    </source>
</evidence>
<dbReference type="Pfam" id="PF02367">
    <property type="entry name" value="TsaE"/>
    <property type="match status" value="1"/>
</dbReference>
<keyword evidence="5" id="KW-0819">tRNA processing</keyword>
<evidence type="ECO:0000256" key="3">
    <source>
        <dbReference type="ARBA" id="ARBA00019010"/>
    </source>
</evidence>
<keyword evidence="7" id="KW-0547">Nucleotide-binding</keyword>
<protein>
    <recommendedName>
        <fullName evidence="3">tRNA threonylcarbamoyladenosine biosynthesis protein TsaE</fullName>
    </recommendedName>
    <alternativeName>
        <fullName evidence="10">t(6)A37 threonylcarbamoyladenosine biosynthesis protein TsaE</fullName>
    </alternativeName>
</protein>
<evidence type="ECO:0000256" key="10">
    <source>
        <dbReference type="ARBA" id="ARBA00032441"/>
    </source>
</evidence>
<sequence>MNKLNLQNRYQFQALSESDTKRLATEMAKQTQAGIVITLDGDLGAGKTTFSQAFAKGIGITEIVNSPTFVIIKEYEGERLPLYHMDVYRLSIEEADELGLEEYFYGNGVCLVEWSSKITELLPSNRLEIFISHLGDQKREFEIIPRGELYINCCENMKKNGVLS</sequence>
<dbReference type="Proteomes" id="UP001231941">
    <property type="component" value="Unassembled WGS sequence"/>
</dbReference>
<gene>
    <name evidence="11" type="primary">tsaE</name>
    <name evidence="11" type="ORF">Q5Y73_21410</name>
</gene>
<dbReference type="EMBL" id="JAVAMP010000017">
    <property type="protein sequence ID" value="MDP5276655.1"/>
    <property type="molecule type" value="Genomic_DNA"/>
</dbReference>
<dbReference type="NCBIfam" id="TIGR00150">
    <property type="entry name" value="T6A_YjeE"/>
    <property type="match status" value="1"/>
</dbReference>
<name>A0ABT9J4U3_9BACL</name>
<evidence type="ECO:0000256" key="2">
    <source>
        <dbReference type="ARBA" id="ARBA00007599"/>
    </source>
</evidence>
<evidence type="ECO:0000256" key="6">
    <source>
        <dbReference type="ARBA" id="ARBA00022723"/>
    </source>
</evidence>
<evidence type="ECO:0000256" key="9">
    <source>
        <dbReference type="ARBA" id="ARBA00022842"/>
    </source>
</evidence>
<comment type="caution">
    <text evidence="11">The sequence shown here is derived from an EMBL/GenBank/DDBJ whole genome shotgun (WGS) entry which is preliminary data.</text>
</comment>
<dbReference type="Gene3D" id="3.40.50.300">
    <property type="entry name" value="P-loop containing nucleotide triphosphate hydrolases"/>
    <property type="match status" value="1"/>
</dbReference>
<evidence type="ECO:0000256" key="8">
    <source>
        <dbReference type="ARBA" id="ARBA00022840"/>
    </source>
</evidence>
<evidence type="ECO:0000256" key="4">
    <source>
        <dbReference type="ARBA" id="ARBA00022490"/>
    </source>
</evidence>
<keyword evidence="6" id="KW-0479">Metal-binding</keyword>
<evidence type="ECO:0000313" key="11">
    <source>
        <dbReference type="EMBL" id="MDP5276655.1"/>
    </source>
</evidence>
<accession>A0ABT9J4U3</accession>
<keyword evidence="12" id="KW-1185">Reference proteome</keyword>